<gene>
    <name evidence="2" type="ORF">IB211_03002c</name>
</gene>
<dbReference type="RefSeq" id="WP_058118485.1">
    <property type="nucleotide sequence ID" value="NZ_CP011307.1"/>
</dbReference>
<protein>
    <submittedName>
        <fullName evidence="2">Capsular polysaccharide biosynthesis protein</fullName>
    </submittedName>
</protein>
<keyword evidence="1" id="KW-0472">Membrane</keyword>
<keyword evidence="3" id="KW-1185">Reference proteome</keyword>
<dbReference type="Proteomes" id="UP000064844">
    <property type="component" value="Chromosome"/>
</dbReference>
<name>A0A0S2W7P7_9FIRM</name>
<reference evidence="3" key="2">
    <citation type="submission" date="2015-04" db="EMBL/GenBank/DDBJ databases">
        <title>A butyrogenic pathway from the amino acid lysine in a human gut commensal.</title>
        <authorList>
            <person name="de Vos W.M."/>
            <person name="Bui N.T.P."/>
            <person name="Plugge C.M."/>
            <person name="Ritari J."/>
        </authorList>
    </citation>
    <scope>NUCLEOTIDE SEQUENCE [LARGE SCALE GENOMIC DNA]</scope>
    <source>
        <strain evidence="3">AF211</strain>
    </source>
</reference>
<feature type="transmembrane region" description="Helical" evidence="1">
    <location>
        <begin position="34"/>
        <end position="51"/>
    </location>
</feature>
<organism evidence="2 3">
    <name type="scientific">Intestinimonas butyriciproducens</name>
    <dbReference type="NCBI Taxonomy" id="1297617"/>
    <lineage>
        <taxon>Bacteria</taxon>
        <taxon>Bacillati</taxon>
        <taxon>Bacillota</taxon>
        <taxon>Clostridia</taxon>
        <taxon>Eubacteriales</taxon>
        <taxon>Intestinimonas</taxon>
    </lineage>
</organism>
<proteinExistence type="predicted"/>
<keyword evidence="1" id="KW-0812">Transmembrane</keyword>
<keyword evidence="1" id="KW-1133">Transmembrane helix</keyword>
<accession>A0A0S2W7P7</accession>
<feature type="transmembrane region" description="Helical" evidence="1">
    <location>
        <begin position="281"/>
        <end position="299"/>
    </location>
</feature>
<feature type="transmembrane region" description="Helical" evidence="1">
    <location>
        <begin position="252"/>
        <end position="269"/>
    </location>
</feature>
<sequence>MTTLLLVCASSVVLAQLSQWYGGGIRERGNKPRWDLFVLAIVVILSLFAGLRTDYNDTAAYIRGFQSAETIGAFLSDSENLHVLHNPLFYGLTALIRTVTDNYHIYLLIFAAVNEVLLIRFVQRYTADGNFAFGLWLFFGIGAYVFSMAAMKQITAMAVLTLAVPALNERKWAKYYIIVALAGLLHTYAFLFVFLPLLTGKPWGGRILLVALATVTVMLTFEDSIGTLLSYADSMGKHVAEFEVFDGNQMNPLRVAVFAVVPAMSLIFRRRLFPAMGRQEAVLINMSIVSLMFMLMATVNGANMFGRLATYFELGAACSLPWMIDQIFERRSARLVKLCATVCFLVFFLYDNWGFTYHGVSFFAFIAVLV</sequence>
<evidence type="ECO:0000313" key="3">
    <source>
        <dbReference type="Proteomes" id="UP000064844"/>
    </source>
</evidence>
<feature type="transmembrane region" description="Helical" evidence="1">
    <location>
        <begin position="207"/>
        <end position="232"/>
    </location>
</feature>
<dbReference type="eggNOG" id="ENOG50307JY">
    <property type="taxonomic scope" value="Bacteria"/>
</dbReference>
<dbReference type="KEGG" id="ibu:IB211_03002c"/>
<evidence type="ECO:0000313" key="2">
    <source>
        <dbReference type="EMBL" id="ALP95393.1"/>
    </source>
</evidence>
<dbReference type="Pfam" id="PF14897">
    <property type="entry name" value="EpsG"/>
    <property type="match status" value="1"/>
</dbReference>
<reference evidence="2 3" key="1">
    <citation type="journal article" date="2015" name="Nat. Commun.">
        <title>Production of butyrate from lysine and the Amadori product fructoselysine by a human gut commensal.</title>
        <authorList>
            <person name="Bui T.P."/>
            <person name="Ritari J."/>
            <person name="Boeren S."/>
            <person name="de Waard P."/>
            <person name="Plugge C.M."/>
            <person name="de Vos W.M."/>
        </authorList>
    </citation>
    <scope>NUCLEOTIDE SEQUENCE [LARGE SCALE GENOMIC DNA]</scope>
    <source>
        <strain evidence="2 3">AF211</strain>
    </source>
</reference>
<dbReference type="InterPro" id="IPR049458">
    <property type="entry name" value="EpsG-like"/>
</dbReference>
<feature type="transmembrane region" description="Helical" evidence="1">
    <location>
        <begin position="103"/>
        <end position="122"/>
    </location>
</feature>
<feature type="transmembrane region" description="Helical" evidence="1">
    <location>
        <begin position="134"/>
        <end position="163"/>
    </location>
</feature>
<dbReference type="AlphaFoldDB" id="A0A0S2W7P7"/>
<dbReference type="EMBL" id="CP011307">
    <property type="protein sequence ID" value="ALP95393.1"/>
    <property type="molecule type" value="Genomic_DNA"/>
</dbReference>
<dbReference type="STRING" id="1297617.IB211_03002c"/>
<feature type="transmembrane region" description="Helical" evidence="1">
    <location>
        <begin position="175"/>
        <end position="195"/>
    </location>
</feature>
<evidence type="ECO:0000256" key="1">
    <source>
        <dbReference type="SAM" id="Phobius"/>
    </source>
</evidence>